<evidence type="ECO:0000256" key="1">
    <source>
        <dbReference type="SAM" id="Phobius"/>
    </source>
</evidence>
<dbReference type="Proteomes" id="UP000823201">
    <property type="component" value="Unassembled WGS sequence"/>
</dbReference>
<name>A0ABS2QB54_9BACL</name>
<feature type="transmembrane region" description="Helical" evidence="1">
    <location>
        <begin position="46"/>
        <end position="68"/>
    </location>
</feature>
<comment type="caution">
    <text evidence="2">The sequence shown here is derived from an EMBL/GenBank/DDBJ whole genome shotgun (WGS) entry which is preliminary data.</text>
</comment>
<organism evidence="2 3">
    <name type="scientific">Sporolactobacillus spathodeae</name>
    <dbReference type="NCBI Taxonomy" id="1465502"/>
    <lineage>
        <taxon>Bacteria</taxon>
        <taxon>Bacillati</taxon>
        <taxon>Bacillota</taxon>
        <taxon>Bacilli</taxon>
        <taxon>Bacillales</taxon>
        <taxon>Sporolactobacillaceae</taxon>
        <taxon>Sporolactobacillus</taxon>
    </lineage>
</organism>
<accession>A0ABS2QB54</accession>
<dbReference type="RefSeq" id="WP_338062808.1">
    <property type="nucleotide sequence ID" value="NZ_CBCRXA010000006.1"/>
</dbReference>
<gene>
    <name evidence="2" type="ORF">JOC27_002439</name>
</gene>
<proteinExistence type="predicted"/>
<protein>
    <submittedName>
        <fullName evidence="2">Integral membrane protein (TIGR02327 family)</fullName>
    </submittedName>
</protein>
<keyword evidence="1" id="KW-1133">Transmembrane helix</keyword>
<dbReference type="Pfam" id="PF06612">
    <property type="entry name" value="DUF1146"/>
    <property type="match status" value="1"/>
</dbReference>
<dbReference type="EMBL" id="JAFBEV010000029">
    <property type="protein sequence ID" value="MBM7658963.1"/>
    <property type="molecule type" value="Genomic_DNA"/>
</dbReference>
<keyword evidence="3" id="KW-1185">Reference proteome</keyword>
<keyword evidence="1" id="KW-0472">Membrane</keyword>
<dbReference type="InterPro" id="IPR009526">
    <property type="entry name" value="DUF1146"/>
</dbReference>
<evidence type="ECO:0000313" key="3">
    <source>
        <dbReference type="Proteomes" id="UP000823201"/>
    </source>
</evidence>
<keyword evidence="1" id="KW-0812">Transmembrane</keyword>
<dbReference type="NCBIfam" id="TIGR02327">
    <property type="entry name" value="int_mem_ywzB"/>
    <property type="match status" value="1"/>
</dbReference>
<evidence type="ECO:0000313" key="2">
    <source>
        <dbReference type="EMBL" id="MBM7658963.1"/>
    </source>
</evidence>
<reference evidence="2 3" key="1">
    <citation type="submission" date="2021-01" db="EMBL/GenBank/DDBJ databases">
        <title>Genomic Encyclopedia of Type Strains, Phase IV (KMG-IV): sequencing the most valuable type-strain genomes for metagenomic binning, comparative biology and taxonomic classification.</title>
        <authorList>
            <person name="Goeker M."/>
        </authorList>
    </citation>
    <scope>NUCLEOTIDE SEQUENCE [LARGE SCALE GENOMIC DNA]</scope>
    <source>
        <strain evidence="2 3">DSM 100968</strain>
    </source>
</reference>
<sequence>MTNVGAQALLSIFVHLIFFILAWWALQGVNFEKLLRRPASIRARILYLLLAIAISYPVAAFFLDYLNWSLALPQIYR</sequence>
<feature type="transmembrane region" description="Helical" evidence="1">
    <location>
        <begin position="6"/>
        <end position="26"/>
    </location>
</feature>